<evidence type="ECO:0000256" key="4">
    <source>
        <dbReference type="ARBA" id="ARBA00005336"/>
    </source>
</evidence>
<comment type="function">
    <text evidence="14">Xylan 1,4-beta-xylosidase involved in the hydrolysis of xylan, a major structural heterogeneous polysaccharide found in plant biomass representing the second most abundant polysaccharide in the biosphere, after cellulose.</text>
</comment>
<accession>A0A2G7FYU9</accession>
<evidence type="ECO:0000313" key="19">
    <source>
        <dbReference type="Proteomes" id="UP000231358"/>
    </source>
</evidence>
<keyword evidence="10" id="KW-0119">Carbohydrate metabolism</keyword>
<feature type="transmembrane region" description="Helical" evidence="16">
    <location>
        <begin position="429"/>
        <end position="448"/>
    </location>
</feature>
<evidence type="ECO:0000256" key="8">
    <source>
        <dbReference type="ARBA" id="ARBA00022801"/>
    </source>
</evidence>
<dbReference type="STRING" id="656916.A0A2G7FYU9"/>
<sequence>MASSTTPSADEKHVDIKSAATANLSTVKGDGALQLLAAGSEAGTLDPEASHRLVRKIDLYVMPLICIVYFLQYLDKIAISYASVTGLRESANLHGNQFNWVSTFPLARYVAFNVTVWGTILACMAACHSFAALMVCRTLLGAAEAAVVPAWVVFTSQWYRKEEQAFRVGLWFSMCGFAQMFGGYIAYGVAIHIGGDPTASLRGWQVIFLILGLFTVVIGILFFFILPDSPVTARFLSPEEKALHAERLRSNVQGIGSNVFKKAQVYEALKDPNTWLYSFWVLAANVPNSIATSFGNILVSGMGYSQTKSLLLVTPLGAYEVVALIGLTYLAMKTEQRLLWCIIGHIPSIVGAILMATTDKAPALVGYYLTGGIPIGWTTILGLTSTNIAGSTKKITVSCIQTIAYTVGNIISPQTFQAKDAPQYLPAKISIVILYVLVTLDLCLIRWLSIRENRRRDQEKEALGDAYVVPHNHEFLDLTDRENPEFRTGPLSKNNVCDTSLDPVSRAKSLVAAMTLEEKINNTKYDSSGAPRLGLPAYNWWNEALHGVAEGHGVSFSDSGNFSYATSFPMPILLGAAFDDDLVKQVATVISTEARASRMVAMRVSIIGHPISIHSVTRDGAEVKKHPEKIRCIFLDRWLLQTLLREHWGWEQTGHWVTGDCGAIDNIYADHHYVTDGAHAAAAALNAGTDLDCGSVFPEYLGSALQQGLYNNQTLNNALIRLYSSLVKLGYFDPADDQPYRSIGWNEVFTPAAEELAHKATVEGIVMLKNDGTLPLKSNGTVAIIGPFANATTQLQGNYEGPPKYIRTLIWAAAHNGYKVKFSQGTDINSNSSAGFAEAISAAKEADIVIYAGGIDNTIEKESQDRTTIVWPGNQLDLIEQLSDLKKPLIVVQFGGGQVDDSSLLANAGVGALLWAGYPSQAGGAAIFDILTGKSAPAGRLPVTQYPASYVDEVPMTDMTLRPGSNNPGRTYRWYDKAVLPFGFGLHYTTFNVSWDHDEYGPYNTDSVASGTTSAPVDTELFDTFSITVTNTGKVTSDYIALLFLTADGVGPEPYPIKTLVGYSRAKGIKPGQSQQVQLDVSVGSVARTAENGDLVLYPGSYKLEVDVGQDFPTATFTVSGKEKVLDEFPAPQQNATSAVTRRGR</sequence>
<evidence type="ECO:0000256" key="10">
    <source>
        <dbReference type="ARBA" id="ARBA00023277"/>
    </source>
</evidence>
<evidence type="ECO:0000256" key="5">
    <source>
        <dbReference type="ARBA" id="ARBA00022525"/>
    </source>
</evidence>
<dbReference type="InterPro" id="IPR036259">
    <property type="entry name" value="MFS_trans_sf"/>
</dbReference>
<dbReference type="Gene3D" id="3.40.50.1700">
    <property type="entry name" value="Glycoside hydrolase family 3 C-terminal domain"/>
    <property type="match status" value="1"/>
</dbReference>
<feature type="domain" description="Fibronectin type III-like" evidence="17">
    <location>
        <begin position="1039"/>
        <end position="1110"/>
    </location>
</feature>
<dbReference type="PANTHER" id="PTHR42721:SF3">
    <property type="entry name" value="BETA-D-XYLOSIDASE 5-RELATED"/>
    <property type="match status" value="1"/>
</dbReference>
<keyword evidence="7" id="KW-0732">Signal</keyword>
<evidence type="ECO:0000313" key="18">
    <source>
        <dbReference type="EMBL" id="PIG85723.1"/>
    </source>
</evidence>
<evidence type="ECO:0000256" key="1">
    <source>
        <dbReference type="ARBA" id="ARBA00004141"/>
    </source>
</evidence>
<dbReference type="PANTHER" id="PTHR42721">
    <property type="entry name" value="SUGAR HYDROLASE-RELATED"/>
    <property type="match status" value="1"/>
</dbReference>
<evidence type="ECO:0000256" key="2">
    <source>
        <dbReference type="ARBA" id="ARBA00004613"/>
    </source>
</evidence>
<evidence type="ECO:0000256" key="13">
    <source>
        <dbReference type="ARBA" id="ARBA00024574"/>
    </source>
</evidence>
<dbReference type="GO" id="GO:0016020">
    <property type="term" value="C:membrane"/>
    <property type="evidence" value="ECO:0007669"/>
    <property type="project" value="UniProtKB-SubCell"/>
</dbReference>
<dbReference type="FunFam" id="3.40.50.1700:FF:000007">
    <property type="entry name" value="Exo-1,4-beta-xylosidase xlnD"/>
    <property type="match status" value="1"/>
</dbReference>
<dbReference type="InterPro" id="IPR036881">
    <property type="entry name" value="Glyco_hydro_3_C_sf"/>
</dbReference>
<dbReference type="GO" id="GO:0009044">
    <property type="term" value="F:xylan 1,4-beta-xylosidase activity"/>
    <property type="evidence" value="ECO:0007669"/>
    <property type="project" value="UniProtKB-EC"/>
</dbReference>
<evidence type="ECO:0000256" key="7">
    <source>
        <dbReference type="ARBA" id="ARBA00022729"/>
    </source>
</evidence>
<evidence type="ECO:0000256" key="11">
    <source>
        <dbReference type="ARBA" id="ARBA00023295"/>
    </source>
</evidence>
<dbReference type="GO" id="GO:0046556">
    <property type="term" value="F:alpha-L-arabinofuranosidase activity"/>
    <property type="evidence" value="ECO:0007669"/>
    <property type="project" value="TreeGrafter"/>
</dbReference>
<dbReference type="SMART" id="SM01217">
    <property type="entry name" value="Fn3_like"/>
    <property type="match status" value="1"/>
</dbReference>
<organism evidence="18 19">
    <name type="scientific">Aspergillus arachidicola</name>
    <dbReference type="NCBI Taxonomy" id="656916"/>
    <lineage>
        <taxon>Eukaryota</taxon>
        <taxon>Fungi</taxon>
        <taxon>Dikarya</taxon>
        <taxon>Ascomycota</taxon>
        <taxon>Pezizomycotina</taxon>
        <taxon>Eurotiomycetes</taxon>
        <taxon>Eurotiomycetidae</taxon>
        <taxon>Eurotiales</taxon>
        <taxon>Aspergillaceae</taxon>
        <taxon>Aspergillus</taxon>
        <taxon>Aspergillus subgen. Circumdati</taxon>
    </lineage>
</organism>
<evidence type="ECO:0000256" key="3">
    <source>
        <dbReference type="ARBA" id="ARBA00004851"/>
    </source>
</evidence>
<dbReference type="Gene3D" id="3.20.20.300">
    <property type="entry name" value="Glycoside hydrolase, family 3, N-terminal domain"/>
    <property type="match status" value="2"/>
</dbReference>
<dbReference type="InterPro" id="IPR002772">
    <property type="entry name" value="Glyco_hydro_3_C"/>
</dbReference>
<keyword evidence="12" id="KW-0624">Polysaccharide degradation</keyword>
<feature type="transmembrane region" description="Helical" evidence="16">
    <location>
        <begin position="275"/>
        <end position="298"/>
    </location>
</feature>
<dbReference type="Pfam" id="PF14310">
    <property type="entry name" value="Fn3-like"/>
    <property type="match status" value="1"/>
</dbReference>
<feature type="transmembrane region" description="Helical" evidence="16">
    <location>
        <begin position="337"/>
        <end position="357"/>
    </location>
</feature>
<dbReference type="GO" id="GO:0022857">
    <property type="term" value="F:transmembrane transporter activity"/>
    <property type="evidence" value="ECO:0007669"/>
    <property type="project" value="InterPro"/>
</dbReference>
<dbReference type="GO" id="GO:0005576">
    <property type="term" value="C:extracellular region"/>
    <property type="evidence" value="ECO:0007669"/>
    <property type="project" value="UniProtKB-SubCell"/>
</dbReference>
<keyword evidence="16" id="KW-1133">Transmembrane helix</keyword>
<comment type="similarity">
    <text evidence="4">Belongs to the glycosyl hydrolase 3 family.</text>
</comment>
<keyword evidence="6" id="KW-0858">Xylan degradation</keyword>
<dbReference type="EC" id="3.2.1.37" evidence="15"/>
<dbReference type="InterPro" id="IPR017853">
    <property type="entry name" value="GH"/>
</dbReference>
<dbReference type="EMBL" id="NEXV01000308">
    <property type="protein sequence ID" value="PIG85723.1"/>
    <property type="molecule type" value="Genomic_DNA"/>
</dbReference>
<keyword evidence="11" id="KW-0326">Glycosidase</keyword>
<dbReference type="FunFam" id="1.20.1250.20:FF:000245">
    <property type="entry name" value="MFS allantoate transporter"/>
    <property type="match status" value="1"/>
</dbReference>
<evidence type="ECO:0000256" key="9">
    <source>
        <dbReference type="ARBA" id="ARBA00023180"/>
    </source>
</evidence>
<reference evidence="18 19" key="1">
    <citation type="submission" date="2017-05" db="EMBL/GenBank/DDBJ databases">
        <title>Genome sequence for an aflatoxigenic pathogen of Argentinian peanut, Aspergillus arachidicola.</title>
        <authorList>
            <person name="Moore G."/>
            <person name="Beltz S.B."/>
            <person name="Mack B.M."/>
        </authorList>
    </citation>
    <scope>NUCLEOTIDE SEQUENCE [LARGE SCALE GENOMIC DNA]</scope>
    <source>
        <strain evidence="18 19">CBS 117610</strain>
    </source>
</reference>
<evidence type="ECO:0000256" key="16">
    <source>
        <dbReference type="SAM" id="Phobius"/>
    </source>
</evidence>
<keyword evidence="19" id="KW-1185">Reference proteome</keyword>
<keyword evidence="9" id="KW-0325">Glycoprotein</keyword>
<keyword evidence="16" id="KW-0812">Transmembrane</keyword>
<dbReference type="AlphaFoldDB" id="A0A2G7FYU9"/>
<evidence type="ECO:0000256" key="15">
    <source>
        <dbReference type="ARBA" id="ARBA00026107"/>
    </source>
</evidence>
<dbReference type="InterPro" id="IPR013783">
    <property type="entry name" value="Ig-like_fold"/>
</dbReference>
<dbReference type="Gene3D" id="1.20.1250.20">
    <property type="entry name" value="MFS general substrate transporter like domains"/>
    <property type="match status" value="1"/>
</dbReference>
<evidence type="ECO:0000256" key="6">
    <source>
        <dbReference type="ARBA" id="ARBA00022651"/>
    </source>
</evidence>
<evidence type="ECO:0000259" key="17">
    <source>
        <dbReference type="SMART" id="SM01217"/>
    </source>
</evidence>
<protein>
    <recommendedName>
        <fullName evidence="15">xylan 1,4-beta-xylosidase</fullName>
        <ecNumber evidence="15">3.2.1.37</ecNumber>
    </recommendedName>
</protein>
<dbReference type="CDD" id="cd17327">
    <property type="entry name" value="MFS_FEN2_like"/>
    <property type="match status" value="1"/>
</dbReference>
<dbReference type="Proteomes" id="UP000231358">
    <property type="component" value="Unassembled WGS sequence"/>
</dbReference>
<dbReference type="InterPro" id="IPR036962">
    <property type="entry name" value="Glyco_hydro_3_N_sf"/>
</dbReference>
<dbReference type="Gene3D" id="2.60.40.10">
    <property type="entry name" value="Immunoglobulins"/>
    <property type="match status" value="1"/>
</dbReference>
<evidence type="ECO:0000256" key="12">
    <source>
        <dbReference type="ARBA" id="ARBA00023326"/>
    </source>
</evidence>
<feature type="transmembrane region" description="Helical" evidence="16">
    <location>
        <begin position="310"/>
        <end position="331"/>
    </location>
</feature>
<dbReference type="GO" id="GO:0045493">
    <property type="term" value="P:xylan catabolic process"/>
    <property type="evidence" value="ECO:0007669"/>
    <property type="project" value="UniProtKB-KW"/>
</dbReference>
<feature type="transmembrane region" description="Helical" evidence="16">
    <location>
        <begin position="206"/>
        <end position="226"/>
    </location>
</feature>
<feature type="transmembrane region" description="Helical" evidence="16">
    <location>
        <begin position="106"/>
        <end position="127"/>
    </location>
</feature>
<dbReference type="SUPFAM" id="SSF103473">
    <property type="entry name" value="MFS general substrate transporter"/>
    <property type="match status" value="1"/>
</dbReference>
<dbReference type="Pfam" id="PF01915">
    <property type="entry name" value="Glyco_hydro_3_C"/>
    <property type="match status" value="1"/>
</dbReference>
<comment type="subcellular location">
    <subcellularLocation>
        <location evidence="1">Membrane</location>
        <topology evidence="1">Multi-pass membrane protein</topology>
    </subcellularLocation>
    <subcellularLocation>
        <location evidence="2">Secreted</location>
    </subcellularLocation>
</comment>
<feature type="transmembrane region" description="Helical" evidence="16">
    <location>
        <begin position="171"/>
        <end position="194"/>
    </location>
</feature>
<keyword evidence="16" id="KW-0472">Membrane</keyword>
<dbReference type="SUPFAM" id="SSF51445">
    <property type="entry name" value="(Trans)glycosidases"/>
    <property type="match status" value="2"/>
</dbReference>
<comment type="caution">
    <text evidence="18">The sequence shown here is derived from an EMBL/GenBank/DDBJ whole genome shotgun (WGS) entry which is preliminary data.</text>
</comment>
<dbReference type="GO" id="GO:0031222">
    <property type="term" value="P:arabinan catabolic process"/>
    <property type="evidence" value="ECO:0007669"/>
    <property type="project" value="TreeGrafter"/>
</dbReference>
<evidence type="ECO:0000256" key="14">
    <source>
        <dbReference type="ARBA" id="ARBA00025331"/>
    </source>
</evidence>
<keyword evidence="8" id="KW-0378">Hydrolase</keyword>
<gene>
    <name evidence="18" type="ORF">AARAC_004103</name>
</gene>
<dbReference type="Pfam" id="PF07690">
    <property type="entry name" value="MFS_1"/>
    <property type="match status" value="1"/>
</dbReference>
<dbReference type="InterPro" id="IPR011701">
    <property type="entry name" value="MFS"/>
</dbReference>
<proteinExistence type="inferred from homology"/>
<feature type="transmembrane region" description="Helical" evidence="16">
    <location>
        <begin position="364"/>
        <end position="383"/>
    </location>
</feature>
<keyword evidence="5" id="KW-0964">Secreted</keyword>
<dbReference type="SUPFAM" id="SSF52279">
    <property type="entry name" value="Beta-D-glucan exohydrolase, C-terminal domain"/>
    <property type="match status" value="1"/>
</dbReference>
<dbReference type="InterPro" id="IPR026891">
    <property type="entry name" value="Fn3-like"/>
</dbReference>
<comment type="pathway">
    <text evidence="3">Glycan degradation; xylan degradation.</text>
</comment>
<dbReference type="InterPro" id="IPR044993">
    <property type="entry name" value="BXL"/>
</dbReference>
<comment type="catalytic activity">
    <reaction evidence="13">
        <text>Hydrolysis of (1-&gt;4)-beta-D-xylans, to remove successive D-xylose residues from the non-reducing termini.</text>
        <dbReference type="EC" id="3.2.1.37"/>
    </reaction>
</comment>
<name>A0A2G7FYU9_9EURO</name>
<feature type="transmembrane region" description="Helical" evidence="16">
    <location>
        <begin position="57"/>
        <end position="74"/>
    </location>
</feature>